<dbReference type="PaxDb" id="3847-GLYMA05G01890.1"/>
<dbReference type="Gene3D" id="3.40.50.150">
    <property type="entry name" value="Vaccinia Virus protein VP39"/>
    <property type="match status" value="1"/>
</dbReference>
<evidence type="ECO:0000256" key="2">
    <source>
        <dbReference type="ARBA" id="ARBA00022679"/>
    </source>
</evidence>
<dbReference type="PANTHER" id="PTHR11558:SF28">
    <property type="entry name" value="SPERMIDINE SYNTHASE 2-LIKE"/>
    <property type="match status" value="1"/>
</dbReference>
<dbReference type="CDD" id="cd02440">
    <property type="entry name" value="AdoMet_MTases"/>
    <property type="match status" value="1"/>
</dbReference>
<accession>I1JZX5</accession>
<dbReference type="PROSITE" id="PS51006">
    <property type="entry name" value="PABS_2"/>
    <property type="match status" value="1"/>
</dbReference>
<evidence type="ECO:0000256" key="1">
    <source>
        <dbReference type="ARBA" id="ARBA00007867"/>
    </source>
</evidence>
<evidence type="ECO:0000313" key="5">
    <source>
        <dbReference type="EMBL" id="KRH57031.1"/>
    </source>
</evidence>
<feature type="active site" description="Proton acceptor" evidence="3">
    <location>
        <position position="160"/>
    </location>
</feature>
<proteinExistence type="inferred from homology"/>
<dbReference type="EnsemblPlants" id="KRH57031">
    <property type="protein sequence ID" value="KRH57031"/>
    <property type="gene ID" value="GLYMA_05G034900"/>
</dbReference>
<dbReference type="SUPFAM" id="SSF53335">
    <property type="entry name" value="S-adenosyl-L-methionine-dependent methyltransferases"/>
    <property type="match status" value="1"/>
</dbReference>
<dbReference type="GO" id="GO:0005829">
    <property type="term" value="C:cytosol"/>
    <property type="evidence" value="ECO:0000318"/>
    <property type="project" value="GO_Central"/>
</dbReference>
<evidence type="ECO:0000313" key="6">
    <source>
        <dbReference type="EnsemblPlants" id="KRH57031"/>
    </source>
</evidence>
<dbReference type="GO" id="GO:0008295">
    <property type="term" value="P:spermidine biosynthetic process"/>
    <property type="evidence" value="ECO:0000318"/>
    <property type="project" value="GO_Central"/>
</dbReference>
<comment type="similarity">
    <text evidence="1">Belongs to the spermidine/spermine synthase family.</text>
</comment>
<dbReference type="HOGENOM" id="CLU_048199_3_0_1"/>
<reference evidence="5 6" key="1">
    <citation type="journal article" date="2010" name="Nature">
        <title>Genome sequence of the palaeopolyploid soybean.</title>
        <authorList>
            <person name="Schmutz J."/>
            <person name="Cannon S.B."/>
            <person name="Schlueter J."/>
            <person name="Ma J."/>
            <person name="Mitros T."/>
            <person name="Nelson W."/>
            <person name="Hyten D.L."/>
            <person name="Song Q."/>
            <person name="Thelen J.J."/>
            <person name="Cheng J."/>
            <person name="Xu D."/>
            <person name="Hellsten U."/>
            <person name="May G.D."/>
            <person name="Yu Y."/>
            <person name="Sakurai T."/>
            <person name="Umezawa T."/>
            <person name="Bhattacharyya M.K."/>
            <person name="Sandhu D."/>
            <person name="Valliyodan B."/>
            <person name="Lindquist E."/>
            <person name="Peto M."/>
            <person name="Grant D."/>
            <person name="Shu S."/>
            <person name="Goodstein D."/>
            <person name="Barry K."/>
            <person name="Futrell-Griggs M."/>
            <person name="Abernathy B."/>
            <person name="Du J."/>
            <person name="Tian Z."/>
            <person name="Zhu L."/>
            <person name="Gill N."/>
            <person name="Joshi T."/>
            <person name="Libault M."/>
            <person name="Sethuraman A."/>
            <person name="Zhang X.-C."/>
            <person name="Shinozaki K."/>
            <person name="Nguyen H.T."/>
            <person name="Wing R.A."/>
            <person name="Cregan P."/>
            <person name="Specht J."/>
            <person name="Grimwood J."/>
            <person name="Rokhsar D."/>
            <person name="Stacey G."/>
            <person name="Shoemaker R.C."/>
            <person name="Jackson S.A."/>
        </authorList>
    </citation>
    <scope>NUCLEOTIDE SEQUENCE [LARGE SCALE GENOMIC DNA]</scope>
    <source>
        <strain evidence="6">cv. Williams 82</strain>
        <tissue evidence="5">Callus</tissue>
    </source>
</reference>
<dbReference type="Pfam" id="PF17284">
    <property type="entry name" value="Spermine_synt_N"/>
    <property type="match status" value="1"/>
</dbReference>
<dbReference type="GO" id="GO:0004766">
    <property type="term" value="F:spermidine synthase activity"/>
    <property type="evidence" value="ECO:0000318"/>
    <property type="project" value="GO_Central"/>
</dbReference>
<feature type="domain" description="PABS" evidence="4">
    <location>
        <begin position="11"/>
        <end position="235"/>
    </location>
</feature>
<dbReference type="Gene3D" id="2.30.140.10">
    <property type="entry name" value="Spermidine synthase, tetramerisation domain"/>
    <property type="match status" value="1"/>
</dbReference>
<dbReference type="InParanoid" id="I1JZX5"/>
<gene>
    <name evidence="5" type="ORF">GLYMA_05G034900</name>
</gene>
<reference evidence="5" key="3">
    <citation type="submission" date="2018-07" db="EMBL/GenBank/DDBJ databases">
        <title>WGS assembly of Glycine max.</title>
        <authorList>
            <person name="Schmutz J."/>
            <person name="Cannon S."/>
            <person name="Schlueter J."/>
            <person name="Ma J."/>
            <person name="Mitros T."/>
            <person name="Nelson W."/>
            <person name="Hyten D."/>
            <person name="Song Q."/>
            <person name="Thelen J."/>
            <person name="Cheng J."/>
            <person name="Xu D."/>
            <person name="Hellsten U."/>
            <person name="May G."/>
            <person name="Yu Y."/>
            <person name="Sakurai T."/>
            <person name="Umezawa T."/>
            <person name="Bhattacharyya M."/>
            <person name="Sandhu D."/>
            <person name="Valliyodan B."/>
            <person name="Lindquist E."/>
            <person name="Peto M."/>
            <person name="Grant D."/>
            <person name="Shu S."/>
            <person name="Goodstein D."/>
            <person name="Barry K."/>
            <person name="Futrell-Griggs M."/>
            <person name="Abernathy B."/>
            <person name="Du J."/>
            <person name="Tian Z."/>
            <person name="Zhu L."/>
            <person name="Gill N."/>
            <person name="Joshi T."/>
            <person name="Libault M."/>
            <person name="Sethuraman A."/>
            <person name="Zhang X."/>
            <person name="Shinozaki K."/>
            <person name="Nguyen H."/>
            <person name="Wing R."/>
            <person name="Cregan P."/>
            <person name="Specht J."/>
            <person name="Grimwood J."/>
            <person name="Rokhsar D."/>
            <person name="Stacey G."/>
            <person name="Shoemaker R."/>
            <person name="Jackson S."/>
        </authorList>
    </citation>
    <scope>NUCLEOTIDE SEQUENCE</scope>
    <source>
        <tissue evidence="5">Callus</tissue>
    </source>
</reference>
<evidence type="ECO:0000256" key="3">
    <source>
        <dbReference type="PROSITE-ProRule" id="PRU00354"/>
    </source>
</evidence>
<dbReference type="InterPro" id="IPR029063">
    <property type="entry name" value="SAM-dependent_MTases_sf"/>
</dbReference>
<dbReference type="InterPro" id="IPR035246">
    <property type="entry name" value="Spermidine_synt_N"/>
</dbReference>
<protein>
    <recommendedName>
        <fullName evidence="4">PABS domain-containing protein</fullName>
    </recommendedName>
</protein>
<dbReference type="InterPro" id="IPR001045">
    <property type="entry name" value="Spermi_synthase"/>
</dbReference>
<dbReference type="PANTHER" id="PTHR11558">
    <property type="entry name" value="SPERMIDINE/SPERMINE SYNTHASE"/>
    <property type="match status" value="1"/>
</dbReference>
<reference evidence="6" key="2">
    <citation type="submission" date="2018-02" db="UniProtKB">
        <authorList>
            <consortium name="EnsemblPlants"/>
        </authorList>
    </citation>
    <scope>IDENTIFICATION</scope>
    <source>
        <strain evidence="6">Williams 82</strain>
    </source>
</reference>
<dbReference type="Gramene" id="KRH57031">
    <property type="protein sequence ID" value="KRH57031"/>
    <property type="gene ID" value="GLYMA_05G034900"/>
</dbReference>
<name>I1JZX5_SOYBN</name>
<dbReference type="Pfam" id="PF01564">
    <property type="entry name" value="Spermine_synth"/>
    <property type="match status" value="1"/>
</dbReference>
<evidence type="ECO:0000313" key="7">
    <source>
        <dbReference type="Proteomes" id="UP000008827"/>
    </source>
</evidence>
<keyword evidence="2 3" id="KW-0808">Transferase</keyword>
<evidence type="ECO:0000259" key="4">
    <source>
        <dbReference type="PROSITE" id="PS51006"/>
    </source>
</evidence>
<dbReference type="Proteomes" id="UP000008827">
    <property type="component" value="Chromosome 5"/>
</dbReference>
<dbReference type="FunFam" id="2.30.140.10:FF:000016">
    <property type="entry name" value="Spermidine synthase isoform C"/>
    <property type="match status" value="1"/>
</dbReference>
<keyword evidence="7" id="KW-1185">Reference proteome</keyword>
<dbReference type="HAMAP" id="MF_00198">
    <property type="entry name" value="Spermidine_synth"/>
    <property type="match status" value="1"/>
</dbReference>
<dbReference type="AlphaFoldDB" id="I1JZX5"/>
<organism evidence="6">
    <name type="scientific">Glycine max</name>
    <name type="common">Soybean</name>
    <name type="synonym">Glycine hispida</name>
    <dbReference type="NCBI Taxonomy" id="3847"/>
    <lineage>
        <taxon>Eukaryota</taxon>
        <taxon>Viridiplantae</taxon>
        <taxon>Streptophyta</taxon>
        <taxon>Embryophyta</taxon>
        <taxon>Tracheophyta</taxon>
        <taxon>Spermatophyta</taxon>
        <taxon>Magnoliopsida</taxon>
        <taxon>eudicotyledons</taxon>
        <taxon>Gunneridae</taxon>
        <taxon>Pentapetalae</taxon>
        <taxon>rosids</taxon>
        <taxon>fabids</taxon>
        <taxon>Fabales</taxon>
        <taxon>Fabaceae</taxon>
        <taxon>Papilionoideae</taxon>
        <taxon>50 kb inversion clade</taxon>
        <taxon>NPAAA clade</taxon>
        <taxon>indigoferoid/millettioid clade</taxon>
        <taxon>Phaseoleae</taxon>
        <taxon>Glycine</taxon>
        <taxon>Glycine subgen. Soja</taxon>
    </lineage>
</organism>
<dbReference type="eggNOG" id="KOG1562">
    <property type="taxonomic scope" value="Eukaryota"/>
</dbReference>
<dbReference type="EMBL" id="CM000838">
    <property type="protein sequence ID" value="KRH57031.1"/>
    <property type="molecule type" value="Genomic_DNA"/>
</dbReference>
<dbReference type="InterPro" id="IPR037163">
    <property type="entry name" value="Spermidine_synt_N_sf"/>
</dbReference>
<dbReference type="SMR" id="I1JZX5"/>
<dbReference type="STRING" id="3847.I1JZX5"/>
<keyword evidence="3" id="KW-0620">Polyamine biosynthesis</keyword>
<sequence>MEHLKTYPAFPGWYADVSWPGEAHIYKMEKILFHGKSEFQELLVFETSRHGKIAIPDGYIQLTENDEFAYQEMLIHLALCSIPNPKKGGDGGILREISRHSSVEHIDICEIDKMVIHVYKKFFPDIAVGYEDPRMHVHIRDGVAFINSVPEGAYDVIILDAFPAMGHSADVLADKCFLESIAKALRPRGVLLWHTNSEVADTIANCKIFKGSVNYAWATVPAYVSGAIGFMLCSTEGPPVNFKHPINKLNPEKNGVAKGPPKFYNSEIHATAFFCGQGWLIQQDIHK</sequence>
<dbReference type="InterPro" id="IPR030374">
    <property type="entry name" value="PABS"/>
</dbReference>